<evidence type="ECO:0000256" key="3">
    <source>
        <dbReference type="ARBA" id="ARBA00022692"/>
    </source>
</evidence>
<gene>
    <name evidence="9" type="ORF">PQO05_03535</name>
</gene>
<comment type="subcellular location">
    <subcellularLocation>
        <location evidence="1">Cell membrane</location>
        <topology evidence="1">Multi-pass membrane protein</topology>
    </subcellularLocation>
</comment>
<name>A0ABY7T937_9SPHI</name>
<dbReference type="Pfam" id="PF12704">
    <property type="entry name" value="MacB_PCD"/>
    <property type="match status" value="2"/>
</dbReference>
<dbReference type="EMBL" id="CP117167">
    <property type="protein sequence ID" value="WCT13005.1"/>
    <property type="molecule type" value="Genomic_DNA"/>
</dbReference>
<evidence type="ECO:0000259" key="8">
    <source>
        <dbReference type="Pfam" id="PF12704"/>
    </source>
</evidence>
<feature type="transmembrane region" description="Helical" evidence="6">
    <location>
        <begin position="423"/>
        <end position="443"/>
    </location>
</feature>
<evidence type="ECO:0000256" key="5">
    <source>
        <dbReference type="ARBA" id="ARBA00023136"/>
    </source>
</evidence>
<feature type="transmembrane region" description="Helical" evidence="6">
    <location>
        <begin position="281"/>
        <end position="303"/>
    </location>
</feature>
<feature type="domain" description="ABC3 transporter permease C-terminal" evidence="7">
    <location>
        <begin position="670"/>
        <end position="782"/>
    </location>
</feature>
<feature type="domain" description="MacB-like periplasmic core" evidence="8">
    <location>
        <begin position="20"/>
        <end position="242"/>
    </location>
</feature>
<keyword evidence="5 6" id="KW-0472">Membrane</keyword>
<feature type="domain" description="ABC3 transporter permease C-terminal" evidence="7">
    <location>
        <begin position="287"/>
        <end position="400"/>
    </location>
</feature>
<dbReference type="Pfam" id="PF02687">
    <property type="entry name" value="FtsX"/>
    <property type="match status" value="2"/>
</dbReference>
<dbReference type="RefSeq" id="WP_273631279.1">
    <property type="nucleotide sequence ID" value="NZ_CP117167.1"/>
</dbReference>
<feature type="transmembrane region" description="Helical" evidence="6">
    <location>
        <begin position="375"/>
        <end position="402"/>
    </location>
</feature>
<dbReference type="PANTHER" id="PTHR30572:SF18">
    <property type="entry name" value="ABC-TYPE MACROLIDE FAMILY EXPORT SYSTEM PERMEASE COMPONENT 2"/>
    <property type="match status" value="1"/>
</dbReference>
<evidence type="ECO:0000256" key="6">
    <source>
        <dbReference type="SAM" id="Phobius"/>
    </source>
</evidence>
<evidence type="ECO:0000256" key="4">
    <source>
        <dbReference type="ARBA" id="ARBA00022989"/>
    </source>
</evidence>
<organism evidence="9 10">
    <name type="scientific">Mucilaginibacter jinjuensis</name>
    <dbReference type="NCBI Taxonomy" id="1176721"/>
    <lineage>
        <taxon>Bacteria</taxon>
        <taxon>Pseudomonadati</taxon>
        <taxon>Bacteroidota</taxon>
        <taxon>Sphingobacteriia</taxon>
        <taxon>Sphingobacteriales</taxon>
        <taxon>Sphingobacteriaceae</taxon>
        <taxon>Mucilaginibacter</taxon>
    </lineage>
</organism>
<evidence type="ECO:0000259" key="7">
    <source>
        <dbReference type="Pfam" id="PF02687"/>
    </source>
</evidence>
<evidence type="ECO:0000256" key="1">
    <source>
        <dbReference type="ARBA" id="ARBA00004651"/>
    </source>
</evidence>
<keyword evidence="10" id="KW-1185">Reference proteome</keyword>
<feature type="transmembrane region" description="Helical" evidence="6">
    <location>
        <begin position="667"/>
        <end position="691"/>
    </location>
</feature>
<evidence type="ECO:0000313" key="9">
    <source>
        <dbReference type="EMBL" id="WCT13005.1"/>
    </source>
</evidence>
<accession>A0ABY7T937</accession>
<feature type="transmembrane region" description="Helical" evidence="6">
    <location>
        <begin position="328"/>
        <end position="355"/>
    </location>
</feature>
<keyword evidence="4 6" id="KW-1133">Transmembrane helix</keyword>
<feature type="domain" description="MacB-like periplasmic core" evidence="8">
    <location>
        <begin position="431"/>
        <end position="633"/>
    </location>
</feature>
<evidence type="ECO:0000313" key="10">
    <source>
        <dbReference type="Proteomes" id="UP001216139"/>
    </source>
</evidence>
<protein>
    <submittedName>
        <fullName evidence="9">ABC transporter permease</fullName>
    </submittedName>
</protein>
<dbReference type="InterPro" id="IPR003838">
    <property type="entry name" value="ABC3_permease_C"/>
</dbReference>
<dbReference type="InterPro" id="IPR050250">
    <property type="entry name" value="Macrolide_Exporter_MacB"/>
</dbReference>
<dbReference type="PANTHER" id="PTHR30572">
    <property type="entry name" value="MEMBRANE COMPONENT OF TRANSPORTER-RELATED"/>
    <property type="match status" value="1"/>
</dbReference>
<evidence type="ECO:0000256" key="2">
    <source>
        <dbReference type="ARBA" id="ARBA00022475"/>
    </source>
</evidence>
<sequence>MLKNYFKIAWRNLIKNKVYSSINILGLALGMAVAMLIGLWIWDELSFDHYHQNHAKIGQVMVTQTFDGHTSTQTAMALPVAPELKNKYAADFKYISHASWNNTFILGAGENKVSQKGMWVEADFPKMLTLKMIQGDISALKDPSSMLLAQSAAKALFGDKAPLGKTVRINNKMDLKVGGVYEDLPNNSTFNDMQVLLAWDKLVATDPYTKSAQTNWGDHSTQLFVQLSDNADFDKVSKKIRSLSHDHFKEANERLLVHPMDKWHLYSNFKDGNIDGGRIQYVWLFGIIGVFVLLLACINFMNLSTARSEKRAKEVGIRKAIGSVRQQLIAQFLSESIVMALIAFVFAMIIVILFLPVFNNLANKQMNFPWTSGPFWLLSLAFSLLTGIVSGSYPAFYLSGFNTVKVLKGTFKTGRFAALPRKVLVVIQFTVSVTLIIGTIIVFKQIQFAKNRPIGYTREGLVTVDINTPDLQGHYDALRGDLLKTGAIENMSESSSPSTDIWSNQIGFDWKGKNPSTNPVFGIVAVTHDFGKTIGWKIKDGRDFSRSFATDTSSLLLNEAAVKLIGIKNPVGETIKWNGKAYIVRGIITNMVMNSPYMEAMPTVFTLNYGWTNIITMKIKPTMAVATALTRLEPVFKKYNPASPFSYKFIDDEYAHKFADEERIGNLATFFAILAIFISSLGLFGLASFVAEQRTKEIGVRKVLGASVYNLWSMLSKDFLGLVIISCAIAIPIAWYYLNNWLKVYEYHTAISWWVFIAASVGAMVITIITVSFQSIKAAVANPVKSLRSE</sequence>
<reference evidence="9 10" key="1">
    <citation type="submission" date="2023-02" db="EMBL/GenBank/DDBJ databases">
        <title>Genome sequence of Mucilaginibacter jinjuensis strain KACC 16571.</title>
        <authorList>
            <person name="Kim S."/>
            <person name="Heo J."/>
            <person name="Kwon S.-W."/>
        </authorList>
    </citation>
    <scope>NUCLEOTIDE SEQUENCE [LARGE SCALE GENOMIC DNA]</scope>
    <source>
        <strain evidence="9 10">KACC 16571</strain>
    </source>
</reference>
<dbReference type="Proteomes" id="UP001216139">
    <property type="component" value="Chromosome"/>
</dbReference>
<feature type="transmembrane region" description="Helical" evidence="6">
    <location>
        <begin position="719"/>
        <end position="738"/>
    </location>
</feature>
<feature type="transmembrane region" description="Helical" evidence="6">
    <location>
        <begin position="750"/>
        <end position="773"/>
    </location>
</feature>
<dbReference type="InterPro" id="IPR025857">
    <property type="entry name" value="MacB_PCD"/>
</dbReference>
<feature type="transmembrane region" description="Helical" evidence="6">
    <location>
        <begin position="21"/>
        <end position="42"/>
    </location>
</feature>
<keyword evidence="2" id="KW-1003">Cell membrane</keyword>
<proteinExistence type="predicted"/>
<keyword evidence="3 6" id="KW-0812">Transmembrane</keyword>